<organism evidence="1 2">
    <name type="scientific">Sinobaca qinghaiensis</name>
    <dbReference type="NCBI Taxonomy" id="342944"/>
    <lineage>
        <taxon>Bacteria</taxon>
        <taxon>Bacillati</taxon>
        <taxon>Bacillota</taxon>
        <taxon>Bacilli</taxon>
        <taxon>Bacillales</taxon>
        <taxon>Sporolactobacillaceae</taxon>
        <taxon>Sinobaca</taxon>
    </lineage>
</organism>
<dbReference type="Pfam" id="PF08838">
    <property type="entry name" value="DUF1811"/>
    <property type="match status" value="1"/>
</dbReference>
<accession>A0A419UZE5</accession>
<evidence type="ECO:0000313" key="2">
    <source>
        <dbReference type="Proteomes" id="UP000285120"/>
    </source>
</evidence>
<evidence type="ECO:0000313" key="1">
    <source>
        <dbReference type="EMBL" id="RKD71053.1"/>
    </source>
</evidence>
<dbReference type="Proteomes" id="UP000285120">
    <property type="component" value="Unassembled WGS sequence"/>
</dbReference>
<dbReference type="RefSeq" id="WP_120193615.1">
    <property type="nucleotide sequence ID" value="NZ_RAPK01000010.1"/>
</dbReference>
<comment type="caution">
    <text evidence="1">The sequence shown here is derived from an EMBL/GenBank/DDBJ whole genome shotgun (WGS) entry which is preliminary data.</text>
</comment>
<dbReference type="Gene3D" id="1.10.287.880">
    <property type="entry name" value="Hypothetical protein YfhH domain"/>
    <property type="match status" value="1"/>
</dbReference>
<dbReference type="SUPFAM" id="SSF101697">
    <property type="entry name" value="Hypothetical protein YfhH"/>
    <property type="match status" value="1"/>
</dbReference>
<sequence length="107" mass="12228">MEKRYSQMTEHEIRTAIAELNEKAKKAEQMGMVSELAVYERKKTLAEAYMVNPEAFSKGSAYEVKNEDTTFYIDYFNGVFAWGFRKGSEELEALPLSLLGNEVEQNG</sequence>
<dbReference type="EMBL" id="RAPK01000010">
    <property type="protein sequence ID" value="RKD71053.1"/>
    <property type="molecule type" value="Genomic_DNA"/>
</dbReference>
<dbReference type="Gene3D" id="2.30.30.340">
    <property type="entry name" value="Hypothetical protein YfhH like domains"/>
    <property type="match status" value="1"/>
</dbReference>
<dbReference type="OrthoDB" id="2353288at2"/>
<dbReference type="InterPro" id="IPR036289">
    <property type="entry name" value="YfhH"/>
</dbReference>
<name>A0A419UZE5_9BACL</name>
<dbReference type="AlphaFoldDB" id="A0A419UZE5"/>
<keyword evidence="2" id="KW-1185">Reference proteome</keyword>
<dbReference type="InterPro" id="IPR014938">
    <property type="entry name" value="YfhH-like"/>
</dbReference>
<protein>
    <submittedName>
        <fullName evidence="1">Uncharacterized protein DUF1811</fullName>
    </submittedName>
</protein>
<reference evidence="1 2" key="1">
    <citation type="submission" date="2018-09" db="EMBL/GenBank/DDBJ databases">
        <title>Genomic Encyclopedia of Archaeal and Bacterial Type Strains, Phase II (KMG-II): from individual species to whole genera.</title>
        <authorList>
            <person name="Goeker M."/>
        </authorList>
    </citation>
    <scope>NUCLEOTIDE SEQUENCE [LARGE SCALE GENOMIC DNA]</scope>
    <source>
        <strain evidence="1 2">DSM 17008</strain>
    </source>
</reference>
<gene>
    <name evidence="1" type="ORF">ATL39_2443</name>
</gene>
<proteinExistence type="predicted"/>